<protein>
    <submittedName>
        <fullName evidence="3">Amidohydrolase family protein</fullName>
    </submittedName>
</protein>
<dbReference type="GO" id="GO:0016810">
    <property type="term" value="F:hydrolase activity, acting on carbon-nitrogen (but not peptide) bonds"/>
    <property type="evidence" value="ECO:0007669"/>
    <property type="project" value="InterPro"/>
</dbReference>
<dbReference type="PANTHER" id="PTHR43794">
    <property type="entry name" value="AMINOHYDROLASE SSNA-RELATED"/>
    <property type="match status" value="1"/>
</dbReference>
<dbReference type="Pfam" id="PF01979">
    <property type="entry name" value="Amidohydro_1"/>
    <property type="match status" value="1"/>
</dbReference>
<dbReference type="SUPFAM" id="SSF51556">
    <property type="entry name" value="Metallo-dependent hydrolases"/>
    <property type="match status" value="1"/>
</dbReference>
<feature type="domain" description="Amidohydrolase-related" evidence="2">
    <location>
        <begin position="232"/>
        <end position="379"/>
    </location>
</feature>
<dbReference type="InterPro" id="IPR050287">
    <property type="entry name" value="MTA/SAH_deaminase"/>
</dbReference>
<reference evidence="3" key="1">
    <citation type="submission" date="2022-10" db="EMBL/GenBank/DDBJ databases">
        <title>The complete genomes of actinobacterial strains from the NBC collection.</title>
        <authorList>
            <person name="Joergensen T.S."/>
            <person name="Alvarez Arevalo M."/>
            <person name="Sterndorff E.B."/>
            <person name="Faurdal D."/>
            <person name="Vuksanovic O."/>
            <person name="Mourched A.-S."/>
            <person name="Charusanti P."/>
            <person name="Shaw S."/>
            <person name="Blin K."/>
            <person name="Weber T."/>
        </authorList>
    </citation>
    <scope>NUCLEOTIDE SEQUENCE</scope>
    <source>
        <strain evidence="3">NBC_00060</strain>
    </source>
</reference>
<evidence type="ECO:0000259" key="2">
    <source>
        <dbReference type="Pfam" id="PF01979"/>
    </source>
</evidence>
<evidence type="ECO:0000256" key="1">
    <source>
        <dbReference type="ARBA" id="ARBA00022801"/>
    </source>
</evidence>
<name>A0AAU2GSN0_9ACTN</name>
<dbReference type="InterPro" id="IPR006680">
    <property type="entry name" value="Amidohydro-rel"/>
</dbReference>
<dbReference type="Gene3D" id="3.20.20.140">
    <property type="entry name" value="Metal-dependent hydrolases"/>
    <property type="match status" value="1"/>
</dbReference>
<dbReference type="Gene3D" id="2.30.40.10">
    <property type="entry name" value="Urease, subunit C, domain 1"/>
    <property type="match status" value="1"/>
</dbReference>
<organism evidence="3">
    <name type="scientific">Streptomyces sp. NBC_00060</name>
    <dbReference type="NCBI Taxonomy" id="2975636"/>
    <lineage>
        <taxon>Bacteria</taxon>
        <taxon>Bacillati</taxon>
        <taxon>Actinomycetota</taxon>
        <taxon>Actinomycetes</taxon>
        <taxon>Kitasatosporales</taxon>
        <taxon>Streptomycetaceae</taxon>
        <taxon>Streptomyces</taxon>
    </lineage>
</organism>
<dbReference type="AlphaFoldDB" id="A0AAU2GSN0"/>
<dbReference type="PANTHER" id="PTHR43794:SF11">
    <property type="entry name" value="AMIDOHYDROLASE-RELATED DOMAIN-CONTAINING PROTEIN"/>
    <property type="match status" value="1"/>
</dbReference>
<keyword evidence="1" id="KW-0378">Hydrolase</keyword>
<dbReference type="SUPFAM" id="SSF51338">
    <property type="entry name" value="Composite domain of metallo-dependent hydrolases"/>
    <property type="match status" value="1"/>
</dbReference>
<accession>A0AAU2GSN0</accession>
<evidence type="ECO:0000313" key="3">
    <source>
        <dbReference type="EMBL" id="WTU38831.1"/>
    </source>
</evidence>
<gene>
    <name evidence="3" type="ORF">OHV25_04220</name>
</gene>
<dbReference type="InterPro" id="IPR032466">
    <property type="entry name" value="Metal_Hydrolase"/>
</dbReference>
<dbReference type="EMBL" id="CP108253">
    <property type="protein sequence ID" value="WTU38831.1"/>
    <property type="molecule type" value="Genomic_DNA"/>
</dbReference>
<proteinExistence type="predicted"/>
<sequence>MSPGADAPDTGRFALRGRIVTLDAPGTVIEDGTLYVAGALIEAVLPATAPAPPGFEAVVPVDTRGSVYPGLIELHNHLPYDVLPLWQVPKKYGNRSQWGGSGNPAYRTLVTGPMKVLGQDPRLMPAVVRYVEAKALVNGTTTSQGIALFSNAGARRMYRGIVRNVEQTDTPDLPEAASRIADVEASDAEKFLARLKQPHRLLLHLAEGTDAAARAHFQALQFKPGTWAITENLVGIHCTGLTADDFTVFAAHGGSMVWSPLSNLLLYGKTADIAAAKAAGVLMGLGSDWSVSGSKGLLGELKAARLASTAAGSVFSDHELVAMATRDAARILRWDTALGSLSAGMRADLIVVDGADGDPYTSLIDARDKDIRLVAIDGVARYGSRRLMHALDPGETLEQAPGMSADHVLHLHDGTADTIVAGLTIGDATDRLTDALADLPALAAAPVPSITASPDGSVRWQLALDEIEPTGAELRPRLPLLSASGATHLSGPGIGVLTAAPVVLEPVVLDALTASGDRTFLDTLADEANLPAEYADALSRLLT</sequence>
<dbReference type="InterPro" id="IPR011059">
    <property type="entry name" value="Metal-dep_hydrolase_composite"/>
</dbReference>